<accession>A0A382KAY2</accession>
<name>A0A382KAY2_9ZZZZ</name>
<proteinExistence type="predicted"/>
<sequence>MNSQILDSLKLSLYHKTRIESKFFFGHKEDHSEAELEKC</sequence>
<protein>
    <submittedName>
        <fullName evidence="1">Uncharacterized protein</fullName>
    </submittedName>
</protein>
<reference evidence="1" key="1">
    <citation type="submission" date="2018-05" db="EMBL/GenBank/DDBJ databases">
        <authorList>
            <person name="Lanie J.A."/>
            <person name="Ng W.-L."/>
            <person name="Kazmierczak K.M."/>
            <person name="Andrzejewski T.M."/>
            <person name="Davidsen T.M."/>
            <person name="Wayne K.J."/>
            <person name="Tettelin H."/>
            <person name="Glass J.I."/>
            <person name="Rusch D."/>
            <person name="Podicherti R."/>
            <person name="Tsui H.-C.T."/>
            <person name="Winkler M.E."/>
        </authorList>
    </citation>
    <scope>NUCLEOTIDE SEQUENCE</scope>
</reference>
<dbReference type="AlphaFoldDB" id="A0A382KAY2"/>
<dbReference type="EMBL" id="UINC01079384">
    <property type="protein sequence ID" value="SVC21339.1"/>
    <property type="molecule type" value="Genomic_DNA"/>
</dbReference>
<organism evidence="1">
    <name type="scientific">marine metagenome</name>
    <dbReference type="NCBI Taxonomy" id="408172"/>
    <lineage>
        <taxon>unclassified sequences</taxon>
        <taxon>metagenomes</taxon>
        <taxon>ecological metagenomes</taxon>
    </lineage>
</organism>
<evidence type="ECO:0000313" key="1">
    <source>
        <dbReference type="EMBL" id="SVC21339.1"/>
    </source>
</evidence>
<gene>
    <name evidence="1" type="ORF">METZ01_LOCUS274193</name>
</gene>